<dbReference type="EMBL" id="KY774314">
    <property type="protein sequence ID" value="ART32204.1"/>
    <property type="molecule type" value="Genomic_DNA"/>
</dbReference>
<evidence type="ECO:0000313" key="1">
    <source>
        <dbReference type="EMBL" id="ART32204.1"/>
    </source>
</evidence>
<accession>A0A1Y0B491</accession>
<geneLocation type="mitochondrion" evidence="1"/>
<organism evidence="1">
    <name type="scientific">Utricularia reniformis</name>
    <dbReference type="NCBI Taxonomy" id="192314"/>
    <lineage>
        <taxon>Eukaryota</taxon>
        <taxon>Viridiplantae</taxon>
        <taxon>Streptophyta</taxon>
        <taxon>Embryophyta</taxon>
        <taxon>Tracheophyta</taxon>
        <taxon>Spermatophyta</taxon>
        <taxon>Magnoliopsida</taxon>
        <taxon>eudicotyledons</taxon>
        <taxon>Gunneridae</taxon>
        <taxon>Pentapetalae</taxon>
        <taxon>asterids</taxon>
        <taxon>lamiids</taxon>
        <taxon>Lamiales</taxon>
        <taxon>Lentibulariaceae</taxon>
        <taxon>Utricularia</taxon>
    </lineage>
</organism>
<gene>
    <name evidence="1" type="ORF">AEK19_MT2047</name>
</gene>
<keyword evidence="1" id="KW-0496">Mitochondrion</keyword>
<proteinExistence type="predicted"/>
<dbReference type="AlphaFoldDB" id="A0A1Y0B491"/>
<name>A0A1Y0B491_9LAMI</name>
<protein>
    <submittedName>
        <fullName evidence="1">Uncharacterized protein</fullName>
    </submittedName>
</protein>
<reference evidence="1" key="1">
    <citation type="submission" date="2017-03" db="EMBL/GenBank/DDBJ databases">
        <title>The mitochondrial genome of the carnivorous plant Utricularia reniformis (Lentibulariaceae): structure, comparative analysis and evolutionary landmarks.</title>
        <authorList>
            <person name="Silva S.R."/>
            <person name="Alvarenga D.O."/>
            <person name="Michael T.P."/>
            <person name="Miranda V.F.O."/>
            <person name="Varani A.M."/>
        </authorList>
    </citation>
    <scope>NUCLEOTIDE SEQUENCE</scope>
</reference>
<sequence length="30" mass="3575">MSVKVNLHPQFLYAMKVLSGLLHFFHEYKP</sequence>